<keyword evidence="2" id="KW-1185">Reference proteome</keyword>
<name>K0BDK7_9ARCH</name>
<dbReference type="Proteomes" id="UP000006100">
    <property type="component" value="Chromosome"/>
</dbReference>
<dbReference type="STRING" id="1229909.NSED_08820"/>
<dbReference type="GeneID" id="13698525"/>
<dbReference type="HOGENOM" id="CLU_182705_2_0_2"/>
<dbReference type="EMBL" id="CP003843">
    <property type="protein sequence ID" value="AFS83554.1"/>
    <property type="molecule type" value="Genomic_DNA"/>
</dbReference>
<sequence length="66" mass="7374">MTFSCKGICDALEIESVSTALRYESGHKRCTMCSVFVKTSKLGCPCCGARLRTKSRNKRSRKKNIP</sequence>
<protein>
    <submittedName>
        <fullName evidence="1">Uncharacterized protein</fullName>
    </submittedName>
</protein>
<evidence type="ECO:0000313" key="1">
    <source>
        <dbReference type="EMBL" id="AFS83554.1"/>
    </source>
</evidence>
<organism evidence="1 2">
    <name type="scientific">Candidatus Nitrosopumilus sediminis</name>
    <dbReference type="NCBI Taxonomy" id="1229909"/>
    <lineage>
        <taxon>Archaea</taxon>
        <taxon>Nitrososphaerota</taxon>
        <taxon>Nitrososphaeria</taxon>
        <taxon>Nitrosopumilales</taxon>
        <taxon>Nitrosopumilaceae</taxon>
        <taxon>Nitrosopumilus</taxon>
    </lineage>
</organism>
<gene>
    <name evidence="1" type="ORF">NSED_08820</name>
</gene>
<dbReference type="RefSeq" id="WP_014965921.1">
    <property type="nucleotide sequence ID" value="NC_018656.1"/>
</dbReference>
<dbReference type="eggNOG" id="arCOG08662">
    <property type="taxonomic scope" value="Archaea"/>
</dbReference>
<reference evidence="1 2" key="1">
    <citation type="journal article" date="2012" name="J. Bacteriol.">
        <title>Draft Genome Sequence of an Ammonia-Oxidizing Archaeon, "Candidatus Nitrosopumilus sediminis" AR2, from Svalbard in the Arctic Circle.</title>
        <authorList>
            <person name="Park S.J."/>
            <person name="Kim J.G."/>
            <person name="Jung M.Y."/>
            <person name="Kim S.J."/>
            <person name="Cha I.T."/>
            <person name="Ghai R."/>
            <person name="Martin-Cuadrado A.B."/>
            <person name="Rodriguez-Valera F."/>
            <person name="Rhee S.K."/>
        </authorList>
    </citation>
    <scope>NUCLEOTIDE SEQUENCE [LARGE SCALE GENOMIC DNA]</scope>
    <source>
        <strain evidence="1 2">AR2</strain>
    </source>
</reference>
<accession>K0BDK7</accession>
<evidence type="ECO:0000313" key="2">
    <source>
        <dbReference type="Proteomes" id="UP000006100"/>
    </source>
</evidence>
<dbReference type="OrthoDB" id="5605at2157"/>
<dbReference type="KEGG" id="nir:NSED_08820"/>
<dbReference type="AlphaFoldDB" id="K0BDK7"/>
<proteinExistence type="predicted"/>